<feature type="transmembrane region" description="Helical" evidence="1">
    <location>
        <begin position="360"/>
        <end position="378"/>
    </location>
</feature>
<dbReference type="RefSeq" id="WP_090255039.1">
    <property type="nucleotide sequence ID" value="NZ_FOAA01000017.1"/>
</dbReference>
<name>A0A1H7QDC1_9GAMM</name>
<keyword evidence="1" id="KW-0472">Membrane</keyword>
<dbReference type="OrthoDB" id="9156251at2"/>
<feature type="transmembrane region" description="Helical" evidence="1">
    <location>
        <begin position="329"/>
        <end position="348"/>
    </location>
</feature>
<feature type="transmembrane region" description="Helical" evidence="1">
    <location>
        <begin position="182"/>
        <end position="203"/>
    </location>
</feature>
<protein>
    <recommendedName>
        <fullName evidence="4">Voltage-dependent anion channel</fullName>
    </recommendedName>
</protein>
<evidence type="ECO:0000256" key="1">
    <source>
        <dbReference type="SAM" id="Phobius"/>
    </source>
</evidence>
<dbReference type="AlphaFoldDB" id="A0A1H7QDC1"/>
<keyword evidence="1" id="KW-1133">Transmembrane helix</keyword>
<dbReference type="STRING" id="1396821.SAMN05444515_1178"/>
<keyword evidence="3" id="KW-1185">Reference proteome</keyword>
<feature type="transmembrane region" description="Helical" evidence="1">
    <location>
        <begin position="252"/>
        <end position="272"/>
    </location>
</feature>
<feature type="transmembrane region" description="Helical" evidence="1">
    <location>
        <begin position="110"/>
        <end position="135"/>
    </location>
</feature>
<evidence type="ECO:0000313" key="2">
    <source>
        <dbReference type="EMBL" id="SEL45515.1"/>
    </source>
</evidence>
<accession>A0A1H7QDC1</accession>
<dbReference type="NCBIfam" id="NF047644">
    <property type="entry name" value="TsoY_fam"/>
    <property type="match status" value="1"/>
</dbReference>
<gene>
    <name evidence="2" type="ORF">SAMN05444515_1178</name>
</gene>
<feature type="transmembrane region" description="Helical" evidence="1">
    <location>
        <begin position="141"/>
        <end position="161"/>
    </location>
</feature>
<feature type="transmembrane region" description="Helical" evidence="1">
    <location>
        <begin position="60"/>
        <end position="83"/>
    </location>
</feature>
<feature type="transmembrane region" description="Helical" evidence="1">
    <location>
        <begin position="12"/>
        <end position="34"/>
    </location>
</feature>
<organism evidence="2 3">
    <name type="scientific">Ectothiorhodospira marina</name>
    <dbReference type="NCBI Taxonomy" id="1396821"/>
    <lineage>
        <taxon>Bacteria</taxon>
        <taxon>Pseudomonadati</taxon>
        <taxon>Pseudomonadota</taxon>
        <taxon>Gammaproteobacteria</taxon>
        <taxon>Chromatiales</taxon>
        <taxon>Ectothiorhodospiraceae</taxon>
        <taxon>Ectothiorhodospira</taxon>
    </lineage>
</organism>
<keyword evidence="1" id="KW-0812">Transmembrane</keyword>
<reference evidence="3" key="1">
    <citation type="submission" date="2016-10" db="EMBL/GenBank/DDBJ databases">
        <authorList>
            <person name="Varghese N."/>
            <person name="Submissions S."/>
        </authorList>
    </citation>
    <scope>NUCLEOTIDE SEQUENCE [LARGE SCALE GENOMIC DNA]</scope>
    <source>
        <strain evidence="3">DSM 241</strain>
    </source>
</reference>
<proteinExistence type="predicted"/>
<dbReference type="EMBL" id="FOAA01000017">
    <property type="protein sequence ID" value="SEL45515.1"/>
    <property type="molecule type" value="Genomic_DNA"/>
</dbReference>
<feature type="transmembrane region" description="Helical" evidence="1">
    <location>
        <begin position="284"/>
        <end position="308"/>
    </location>
</feature>
<feature type="transmembrane region" description="Helical" evidence="1">
    <location>
        <begin position="209"/>
        <end position="231"/>
    </location>
</feature>
<sequence length="403" mass="44093">MLKRDLNESYHPLFFLAALGAGGLAVSFFMYPMFLVERPQPSMATFNHLWPILTGPVTPASVGLAVVLLAVVLLAALHFRLLAWNIREYRQFRRTPAFAQLLSSNSEISLMAIPLTLAMSINMMFVLGALFVPNLWSVVEYLFPLALLAFMAVGVYALKILTTYFARVLTEGNVDFSSNNSLSPMIAIFALAMIAVGLAAPAMMSQTQATAITALLLSMFFFTAAILLSVIKLVHGFQAMMVKGINVAASPSLWIIIPILTLLGITWIRLSYGLQQGFDQSVNYSSLLILGAAILSAQILFGLIGYAVMQRLGYFRDYSRGTQGNAGTFTLICPGVAFFVFGMFFIHLGLINSGVLQAGSWAHLLVMLPFIAVQLKTLEVMWRIKRNILDVPGDLKAVRTTGS</sequence>
<dbReference type="Proteomes" id="UP000199256">
    <property type="component" value="Unassembled WGS sequence"/>
</dbReference>
<evidence type="ECO:0008006" key="4">
    <source>
        <dbReference type="Google" id="ProtNLM"/>
    </source>
</evidence>
<evidence type="ECO:0000313" key="3">
    <source>
        <dbReference type="Proteomes" id="UP000199256"/>
    </source>
</evidence>
<dbReference type="InterPro" id="IPR059133">
    <property type="entry name" value="TsoY-like"/>
</dbReference>